<comment type="caution">
    <text evidence="1">The sequence shown here is derived from an EMBL/GenBank/DDBJ whole genome shotgun (WGS) entry which is preliminary data.</text>
</comment>
<gene>
    <name evidence="1" type="ORF">NC653_025062</name>
</gene>
<evidence type="ECO:0000313" key="2">
    <source>
        <dbReference type="Proteomes" id="UP001164929"/>
    </source>
</evidence>
<organism evidence="1 2">
    <name type="scientific">Populus alba x Populus x berolinensis</name>
    <dbReference type="NCBI Taxonomy" id="444605"/>
    <lineage>
        <taxon>Eukaryota</taxon>
        <taxon>Viridiplantae</taxon>
        <taxon>Streptophyta</taxon>
        <taxon>Embryophyta</taxon>
        <taxon>Tracheophyta</taxon>
        <taxon>Spermatophyta</taxon>
        <taxon>Magnoliopsida</taxon>
        <taxon>eudicotyledons</taxon>
        <taxon>Gunneridae</taxon>
        <taxon>Pentapetalae</taxon>
        <taxon>rosids</taxon>
        <taxon>fabids</taxon>
        <taxon>Malpighiales</taxon>
        <taxon>Salicaceae</taxon>
        <taxon>Saliceae</taxon>
        <taxon>Populus</taxon>
    </lineage>
</organism>
<proteinExistence type="predicted"/>
<name>A0AAD6MCR4_9ROSI</name>
<reference evidence="1" key="1">
    <citation type="journal article" date="2023" name="Mol. Ecol. Resour.">
        <title>Chromosome-level genome assembly of a triploid poplar Populus alba 'Berolinensis'.</title>
        <authorList>
            <person name="Chen S."/>
            <person name="Yu Y."/>
            <person name="Wang X."/>
            <person name="Wang S."/>
            <person name="Zhang T."/>
            <person name="Zhou Y."/>
            <person name="He R."/>
            <person name="Meng N."/>
            <person name="Wang Y."/>
            <person name="Liu W."/>
            <person name="Liu Z."/>
            <person name="Liu J."/>
            <person name="Guo Q."/>
            <person name="Huang H."/>
            <person name="Sederoff R.R."/>
            <person name="Wang G."/>
            <person name="Qu G."/>
            <person name="Chen S."/>
        </authorList>
    </citation>
    <scope>NUCLEOTIDE SEQUENCE</scope>
    <source>
        <strain evidence="1">SC-2020</strain>
    </source>
</reference>
<protein>
    <submittedName>
        <fullName evidence="1">Uncharacterized protein</fullName>
    </submittedName>
</protein>
<dbReference type="AlphaFoldDB" id="A0AAD6MCR4"/>
<dbReference type="Proteomes" id="UP001164929">
    <property type="component" value="Chromosome 10"/>
</dbReference>
<keyword evidence="2" id="KW-1185">Reference proteome</keyword>
<evidence type="ECO:0000313" key="1">
    <source>
        <dbReference type="EMBL" id="KAJ6981842.1"/>
    </source>
</evidence>
<sequence length="68" mass="7752">MPFGNYIIRSSRNQRGKEDLLFSSLQVLSSAHVKAKLLCPLWKMTTSWRIFVDEDGFSSSSLLVICRS</sequence>
<dbReference type="EMBL" id="JAQIZT010000010">
    <property type="protein sequence ID" value="KAJ6981842.1"/>
    <property type="molecule type" value="Genomic_DNA"/>
</dbReference>
<accession>A0AAD6MCR4</accession>